<proteinExistence type="predicted"/>
<dbReference type="KEGG" id="tper:IWA51_05335"/>
<sequence length="82" mass="9801">MNLEKSENYGSRQVVIQNLQDAGCTQKMVQRIMTQLEEDDFEELSKLLEQHRSCLLNLIHDKEKQIDCLDYLVYQIKRNKEQ</sequence>
<evidence type="ECO:0000313" key="1">
    <source>
        <dbReference type="EMBL" id="QQA02011.1"/>
    </source>
</evidence>
<accession>A0A7T3RF46</accession>
<dbReference type="AlphaFoldDB" id="A0A7T3RF46"/>
<dbReference type="Proteomes" id="UP000595224">
    <property type="component" value="Chromosome"/>
</dbReference>
<gene>
    <name evidence="1" type="ORF">IWA51_05335</name>
</gene>
<dbReference type="RefSeq" id="WP_198443497.1">
    <property type="nucleotide sequence ID" value="NZ_CBCSHE010000025.1"/>
</dbReference>
<organism evidence="1 2">
    <name type="scientific">Treponema peruense</name>
    <dbReference type="NCBI Taxonomy" id="2787628"/>
    <lineage>
        <taxon>Bacteria</taxon>
        <taxon>Pseudomonadati</taxon>
        <taxon>Spirochaetota</taxon>
        <taxon>Spirochaetia</taxon>
        <taxon>Spirochaetales</taxon>
        <taxon>Treponemataceae</taxon>
        <taxon>Treponema</taxon>
    </lineage>
</organism>
<evidence type="ECO:0000313" key="2">
    <source>
        <dbReference type="Proteomes" id="UP000595224"/>
    </source>
</evidence>
<reference evidence="1 2" key="1">
    <citation type="submission" date="2020-11" db="EMBL/GenBank/DDBJ databases">
        <title>Treponema Peruensis nv. sp., first commensal Treponema isolated from human feces.</title>
        <authorList>
            <person name="Belkhou C."/>
            <person name="Raes J."/>
        </authorList>
    </citation>
    <scope>NUCLEOTIDE SEQUENCE [LARGE SCALE GENOMIC DNA]</scope>
    <source>
        <strain evidence="1 2">RCC2812</strain>
    </source>
</reference>
<dbReference type="EMBL" id="CP064936">
    <property type="protein sequence ID" value="QQA02011.1"/>
    <property type="molecule type" value="Genomic_DNA"/>
</dbReference>
<name>A0A7T3RF46_9SPIR</name>
<protein>
    <submittedName>
        <fullName evidence="1">Uncharacterized protein</fullName>
    </submittedName>
</protein>
<keyword evidence="2" id="KW-1185">Reference proteome</keyword>